<reference evidence="2 3" key="1">
    <citation type="journal article" date="2019" name="Nat. Ecol. Evol.">
        <title>Megaphylogeny resolves global patterns of mushroom evolution.</title>
        <authorList>
            <person name="Varga T."/>
            <person name="Krizsan K."/>
            <person name="Foldi C."/>
            <person name="Dima B."/>
            <person name="Sanchez-Garcia M."/>
            <person name="Sanchez-Ramirez S."/>
            <person name="Szollosi G.J."/>
            <person name="Szarkandi J.G."/>
            <person name="Papp V."/>
            <person name="Albert L."/>
            <person name="Andreopoulos W."/>
            <person name="Angelini C."/>
            <person name="Antonin V."/>
            <person name="Barry K.W."/>
            <person name="Bougher N.L."/>
            <person name="Buchanan P."/>
            <person name="Buyck B."/>
            <person name="Bense V."/>
            <person name="Catcheside P."/>
            <person name="Chovatia M."/>
            <person name="Cooper J."/>
            <person name="Damon W."/>
            <person name="Desjardin D."/>
            <person name="Finy P."/>
            <person name="Geml J."/>
            <person name="Haridas S."/>
            <person name="Hughes K."/>
            <person name="Justo A."/>
            <person name="Karasinski D."/>
            <person name="Kautmanova I."/>
            <person name="Kiss B."/>
            <person name="Kocsube S."/>
            <person name="Kotiranta H."/>
            <person name="LaButti K.M."/>
            <person name="Lechner B.E."/>
            <person name="Liimatainen K."/>
            <person name="Lipzen A."/>
            <person name="Lukacs Z."/>
            <person name="Mihaltcheva S."/>
            <person name="Morgado L.N."/>
            <person name="Niskanen T."/>
            <person name="Noordeloos M.E."/>
            <person name="Ohm R.A."/>
            <person name="Ortiz-Santana B."/>
            <person name="Ovrebo C."/>
            <person name="Racz N."/>
            <person name="Riley R."/>
            <person name="Savchenko A."/>
            <person name="Shiryaev A."/>
            <person name="Soop K."/>
            <person name="Spirin V."/>
            <person name="Szebenyi C."/>
            <person name="Tomsovsky M."/>
            <person name="Tulloss R.E."/>
            <person name="Uehling J."/>
            <person name="Grigoriev I.V."/>
            <person name="Vagvolgyi C."/>
            <person name="Papp T."/>
            <person name="Martin F.M."/>
            <person name="Miettinen O."/>
            <person name="Hibbett D.S."/>
            <person name="Nagy L.G."/>
        </authorList>
    </citation>
    <scope>NUCLEOTIDE SEQUENCE [LARGE SCALE GENOMIC DNA]</scope>
    <source>
        <strain evidence="2 3">OMC1185</strain>
    </source>
</reference>
<gene>
    <name evidence="2" type="ORF">OE88DRAFT_1805751</name>
</gene>
<protein>
    <submittedName>
        <fullName evidence="2">Uncharacterized protein</fullName>
    </submittedName>
</protein>
<feature type="transmembrane region" description="Helical" evidence="1">
    <location>
        <begin position="79"/>
        <end position="100"/>
    </location>
</feature>
<keyword evidence="1" id="KW-1133">Transmembrane helix</keyword>
<feature type="transmembrane region" description="Helical" evidence="1">
    <location>
        <begin position="202"/>
        <end position="223"/>
    </location>
</feature>
<evidence type="ECO:0000313" key="3">
    <source>
        <dbReference type="Proteomes" id="UP000305948"/>
    </source>
</evidence>
<organism evidence="2 3">
    <name type="scientific">Heliocybe sulcata</name>
    <dbReference type="NCBI Taxonomy" id="5364"/>
    <lineage>
        <taxon>Eukaryota</taxon>
        <taxon>Fungi</taxon>
        <taxon>Dikarya</taxon>
        <taxon>Basidiomycota</taxon>
        <taxon>Agaricomycotina</taxon>
        <taxon>Agaricomycetes</taxon>
        <taxon>Gloeophyllales</taxon>
        <taxon>Gloeophyllaceae</taxon>
        <taxon>Heliocybe</taxon>
    </lineage>
</organism>
<name>A0A5C3N9I7_9AGAM</name>
<dbReference type="Proteomes" id="UP000305948">
    <property type="component" value="Unassembled WGS sequence"/>
</dbReference>
<feature type="transmembrane region" description="Helical" evidence="1">
    <location>
        <begin position="229"/>
        <end position="260"/>
    </location>
</feature>
<keyword evidence="1" id="KW-0472">Membrane</keyword>
<keyword evidence="1" id="KW-0812">Transmembrane</keyword>
<accession>A0A5C3N9I7</accession>
<proteinExistence type="predicted"/>
<evidence type="ECO:0000256" key="1">
    <source>
        <dbReference type="SAM" id="Phobius"/>
    </source>
</evidence>
<evidence type="ECO:0000313" key="2">
    <source>
        <dbReference type="EMBL" id="TFK53902.1"/>
    </source>
</evidence>
<dbReference type="EMBL" id="ML213506">
    <property type="protein sequence ID" value="TFK53902.1"/>
    <property type="molecule type" value="Genomic_DNA"/>
</dbReference>
<dbReference type="OrthoDB" id="3226582at2759"/>
<feature type="transmembrane region" description="Helical" evidence="1">
    <location>
        <begin position="23"/>
        <end position="43"/>
    </location>
</feature>
<feature type="transmembrane region" description="Helical" evidence="1">
    <location>
        <begin position="162"/>
        <end position="182"/>
    </location>
</feature>
<sequence length="328" mass="35969">MIFGASMYALVFRQDAFPQRRQLLLVNISLYVLCTMQATFLFWQSFVTTDLLPGGSSGRDPHLVHEVLHFDLAQTIGDVLVPCTNLIADGLLVWRCYVLYNRRISVVIGPVVLLVAGTACGLATAVLQNNQYWIRFHQPVNSTTPPPQWSTLGLQLEKTNSAMYITSAITNASMSGLIALRIWKATRNLGQNKAVYRRIASLLLETGILYSVSLMVSAIFSALNPYATVAISTVLLGMAVQITQQSVGIFPTVIILVVALGKSSDQTVVNSANTKHRNEMQRDRFSTIQFASPPSRSSTATGPTHSIELETRSIVLDAPEKAVKVEEV</sequence>
<keyword evidence="3" id="KW-1185">Reference proteome</keyword>
<feature type="transmembrane region" description="Helical" evidence="1">
    <location>
        <begin position="107"/>
        <end position="127"/>
    </location>
</feature>
<dbReference type="AlphaFoldDB" id="A0A5C3N9I7"/>